<sequence>GPVFQLSGVRSSAKLTPGTCLLALLAHPGFVTPDLPVFWILFCLRRSRPASAITTPDYSSIPVTLTSLLPCYYVFWISLELYCCLVSFRPVVSVSPPPQDFWTTHHRLHRTHRCHWGGHRPSALDGIPVTPGAFIH</sequence>
<feature type="non-terminal residue" evidence="1">
    <location>
        <position position="136"/>
    </location>
</feature>
<comment type="caution">
    <text evidence="1">The sequence shown here is derived from an EMBL/GenBank/DDBJ whole genome shotgun (WGS) entry which is preliminary data.</text>
</comment>
<dbReference type="Proteomes" id="UP001356427">
    <property type="component" value="Unassembled WGS sequence"/>
</dbReference>
<accession>A0AAN8M6E0</accession>
<organism evidence="1 2">
    <name type="scientific">Coregonus suidteri</name>
    <dbReference type="NCBI Taxonomy" id="861788"/>
    <lineage>
        <taxon>Eukaryota</taxon>
        <taxon>Metazoa</taxon>
        <taxon>Chordata</taxon>
        <taxon>Craniata</taxon>
        <taxon>Vertebrata</taxon>
        <taxon>Euteleostomi</taxon>
        <taxon>Actinopterygii</taxon>
        <taxon>Neopterygii</taxon>
        <taxon>Teleostei</taxon>
        <taxon>Protacanthopterygii</taxon>
        <taxon>Salmoniformes</taxon>
        <taxon>Salmonidae</taxon>
        <taxon>Coregoninae</taxon>
        <taxon>Coregonus</taxon>
    </lineage>
</organism>
<keyword evidence="2" id="KW-1185">Reference proteome</keyword>
<reference evidence="1 2" key="1">
    <citation type="submission" date="2021-04" db="EMBL/GenBank/DDBJ databases">
        <authorList>
            <person name="De Guttry C."/>
            <person name="Zahm M."/>
            <person name="Klopp C."/>
            <person name="Cabau C."/>
            <person name="Louis A."/>
            <person name="Berthelot C."/>
            <person name="Parey E."/>
            <person name="Roest Crollius H."/>
            <person name="Montfort J."/>
            <person name="Robinson-Rechavi M."/>
            <person name="Bucao C."/>
            <person name="Bouchez O."/>
            <person name="Gislard M."/>
            <person name="Lluch J."/>
            <person name="Milhes M."/>
            <person name="Lampietro C."/>
            <person name="Lopez Roques C."/>
            <person name="Donnadieu C."/>
            <person name="Braasch I."/>
            <person name="Desvignes T."/>
            <person name="Postlethwait J."/>
            <person name="Bobe J."/>
            <person name="Wedekind C."/>
            <person name="Guiguen Y."/>
        </authorList>
    </citation>
    <scope>NUCLEOTIDE SEQUENCE [LARGE SCALE GENOMIC DNA]</scope>
    <source>
        <strain evidence="1">Cs_M1</strain>
        <tissue evidence="1">Blood</tissue>
    </source>
</reference>
<proteinExistence type="predicted"/>
<dbReference type="AlphaFoldDB" id="A0AAN8M6E0"/>
<gene>
    <name evidence="1" type="ORF">J4Q44_G00161430</name>
</gene>
<protein>
    <submittedName>
        <fullName evidence="1">Uncharacterized protein</fullName>
    </submittedName>
</protein>
<name>A0AAN8M6E0_9TELE</name>
<dbReference type="EMBL" id="JAGTTL010000014">
    <property type="protein sequence ID" value="KAK6312796.1"/>
    <property type="molecule type" value="Genomic_DNA"/>
</dbReference>
<evidence type="ECO:0000313" key="2">
    <source>
        <dbReference type="Proteomes" id="UP001356427"/>
    </source>
</evidence>
<feature type="non-terminal residue" evidence="1">
    <location>
        <position position="1"/>
    </location>
</feature>
<evidence type="ECO:0000313" key="1">
    <source>
        <dbReference type="EMBL" id="KAK6312796.1"/>
    </source>
</evidence>